<feature type="transmembrane region" description="Helical" evidence="1">
    <location>
        <begin position="183"/>
        <end position="201"/>
    </location>
</feature>
<dbReference type="EMBL" id="DVNH01000022">
    <property type="protein sequence ID" value="HIU51642.1"/>
    <property type="molecule type" value="Genomic_DNA"/>
</dbReference>
<comment type="caution">
    <text evidence="2">The sequence shown here is derived from an EMBL/GenBank/DDBJ whole genome shotgun (WGS) entry which is preliminary data.</text>
</comment>
<feature type="transmembrane region" description="Helical" evidence="1">
    <location>
        <begin position="54"/>
        <end position="73"/>
    </location>
</feature>
<evidence type="ECO:0000256" key="1">
    <source>
        <dbReference type="SAM" id="Phobius"/>
    </source>
</evidence>
<keyword evidence="1" id="KW-0472">Membrane</keyword>
<feature type="non-terminal residue" evidence="2">
    <location>
        <position position="1"/>
    </location>
</feature>
<feature type="transmembrane region" description="Helical" evidence="1">
    <location>
        <begin position="118"/>
        <end position="141"/>
    </location>
</feature>
<feature type="transmembrane region" description="Helical" evidence="1">
    <location>
        <begin position="85"/>
        <end position="106"/>
    </location>
</feature>
<dbReference type="Pfam" id="PF13687">
    <property type="entry name" value="DUF4153"/>
    <property type="match status" value="1"/>
</dbReference>
<keyword evidence="1" id="KW-1133">Transmembrane helix</keyword>
<evidence type="ECO:0000313" key="2">
    <source>
        <dbReference type="EMBL" id="HIU51642.1"/>
    </source>
</evidence>
<accession>A0A9D1M108</accession>
<keyword evidence="1" id="KW-0812">Transmembrane</keyword>
<name>A0A9D1M108_9FIRM</name>
<feature type="transmembrane region" description="Helical" evidence="1">
    <location>
        <begin position="210"/>
        <end position="229"/>
    </location>
</feature>
<reference evidence="2" key="2">
    <citation type="journal article" date="2021" name="PeerJ">
        <title>Extensive microbial diversity within the chicken gut microbiome revealed by metagenomics and culture.</title>
        <authorList>
            <person name="Gilroy R."/>
            <person name="Ravi A."/>
            <person name="Getino M."/>
            <person name="Pursley I."/>
            <person name="Horton D.L."/>
            <person name="Alikhan N.F."/>
            <person name="Baker D."/>
            <person name="Gharbi K."/>
            <person name="Hall N."/>
            <person name="Watson M."/>
            <person name="Adriaenssens E.M."/>
            <person name="Foster-Nyarko E."/>
            <person name="Jarju S."/>
            <person name="Secka A."/>
            <person name="Antonio M."/>
            <person name="Oren A."/>
            <person name="Chaudhuri R.R."/>
            <person name="La Ragione R."/>
            <person name="Hildebrand F."/>
            <person name="Pallen M.J."/>
        </authorList>
    </citation>
    <scope>NUCLEOTIDE SEQUENCE</scope>
    <source>
        <strain evidence="2">CHK195-15760</strain>
    </source>
</reference>
<protein>
    <submittedName>
        <fullName evidence="2">DUF4153 domain-containing protein</fullName>
    </submittedName>
</protein>
<organism evidence="2 3">
    <name type="scientific">Candidatus Merdicola faecigallinarum</name>
    <dbReference type="NCBI Taxonomy" id="2840862"/>
    <lineage>
        <taxon>Bacteria</taxon>
        <taxon>Bacillati</taxon>
        <taxon>Bacillota</taxon>
        <taxon>Clostridia</taxon>
        <taxon>Candidatus Merdicola</taxon>
    </lineage>
</organism>
<evidence type="ECO:0000313" key="3">
    <source>
        <dbReference type="Proteomes" id="UP000824093"/>
    </source>
</evidence>
<feature type="transmembrane region" description="Helical" evidence="1">
    <location>
        <begin position="21"/>
        <end position="42"/>
    </location>
</feature>
<dbReference type="Proteomes" id="UP000824093">
    <property type="component" value="Unassembled WGS sequence"/>
</dbReference>
<gene>
    <name evidence="2" type="ORF">IAB70_03360</name>
</gene>
<sequence length="417" mass="48821">NTKKDLGEYLICTISNLIKVSFIYLILVIGSTILYAICISLLIRQSGFELLGQIQVLILGIFYVPSIIYSISYGKEEKNKFMKILLYYVIFPLVIIATVIVYIYMIKIFVVGEIPNNTIYRILISLFIVAYPVYQMIPIYLEKESKFNRVIKILEYAFIPLILLEIYAIGIRITEYGLTTTRYFSIILILVQIIALFFSLFKNKKYLNQVLIPIAVLIILITMTPLNVIDLPGVSQKYVLETLLPTGKNFEDLTEKEKARVADIYQYLRGQNIEEKYLPKDWSEETKNKIKEYRKTYGYSSFETKSINERNEKEIISINGYQTMREIRVYKNSFKETYELQQENGMYIEKIEVEDYLKNLIKQNEIGEEELDTYFQNHDIISISENEDLYIKNISINYNIENEEINSVLLTGYLLGK</sequence>
<reference evidence="2" key="1">
    <citation type="submission" date="2020-10" db="EMBL/GenBank/DDBJ databases">
        <authorList>
            <person name="Gilroy R."/>
        </authorList>
    </citation>
    <scope>NUCLEOTIDE SEQUENCE</scope>
    <source>
        <strain evidence="2">CHK195-15760</strain>
    </source>
</reference>
<proteinExistence type="predicted"/>
<feature type="transmembrane region" description="Helical" evidence="1">
    <location>
        <begin position="153"/>
        <end position="171"/>
    </location>
</feature>
<dbReference type="InterPro" id="IPR025291">
    <property type="entry name" value="DUF4153"/>
</dbReference>
<dbReference type="AlphaFoldDB" id="A0A9D1M108"/>